<dbReference type="PANTHER" id="PTHR46133:SF1">
    <property type="entry name" value="TRANSCRIPTION FACTOR ILR3"/>
    <property type="match status" value="1"/>
</dbReference>
<comment type="subcellular location">
    <subcellularLocation>
        <location evidence="1">Nucleus</location>
    </subcellularLocation>
</comment>
<dbReference type="InterPro" id="IPR044818">
    <property type="entry name" value="ILR3-like"/>
</dbReference>
<organism evidence="6 7">
    <name type="scientific">Artemisia annua</name>
    <name type="common">Sweet wormwood</name>
    <dbReference type="NCBI Taxonomy" id="35608"/>
    <lineage>
        <taxon>Eukaryota</taxon>
        <taxon>Viridiplantae</taxon>
        <taxon>Streptophyta</taxon>
        <taxon>Embryophyta</taxon>
        <taxon>Tracheophyta</taxon>
        <taxon>Spermatophyta</taxon>
        <taxon>Magnoliopsida</taxon>
        <taxon>eudicotyledons</taxon>
        <taxon>Gunneridae</taxon>
        <taxon>Pentapetalae</taxon>
        <taxon>asterids</taxon>
        <taxon>campanulids</taxon>
        <taxon>Asterales</taxon>
        <taxon>Asteraceae</taxon>
        <taxon>Asteroideae</taxon>
        <taxon>Anthemideae</taxon>
        <taxon>Artemisiinae</taxon>
        <taxon>Artemisia</taxon>
    </lineage>
</organism>
<evidence type="ECO:0000313" key="6">
    <source>
        <dbReference type="EMBL" id="PWA66854.1"/>
    </source>
</evidence>
<dbReference type="InterPro" id="IPR036638">
    <property type="entry name" value="HLH_DNA-bd_sf"/>
</dbReference>
<dbReference type="Proteomes" id="UP000245207">
    <property type="component" value="Unassembled WGS sequence"/>
</dbReference>
<evidence type="ECO:0000256" key="2">
    <source>
        <dbReference type="ARBA" id="ARBA00023015"/>
    </source>
</evidence>
<dbReference type="AlphaFoldDB" id="A0A2U1N084"/>
<dbReference type="GO" id="GO:0006879">
    <property type="term" value="P:intracellular iron ion homeostasis"/>
    <property type="evidence" value="ECO:0007669"/>
    <property type="project" value="InterPro"/>
</dbReference>
<comment type="caution">
    <text evidence="6">The sequence shown here is derived from an EMBL/GenBank/DDBJ whole genome shotgun (WGS) entry which is preliminary data.</text>
</comment>
<evidence type="ECO:0000256" key="5">
    <source>
        <dbReference type="SAM" id="Coils"/>
    </source>
</evidence>
<reference evidence="6 7" key="1">
    <citation type="journal article" date="2018" name="Mol. Plant">
        <title>The genome of Artemisia annua provides insight into the evolution of Asteraceae family and artemisinin biosynthesis.</title>
        <authorList>
            <person name="Shen Q."/>
            <person name="Zhang L."/>
            <person name="Liao Z."/>
            <person name="Wang S."/>
            <person name="Yan T."/>
            <person name="Shi P."/>
            <person name="Liu M."/>
            <person name="Fu X."/>
            <person name="Pan Q."/>
            <person name="Wang Y."/>
            <person name="Lv Z."/>
            <person name="Lu X."/>
            <person name="Zhang F."/>
            <person name="Jiang W."/>
            <person name="Ma Y."/>
            <person name="Chen M."/>
            <person name="Hao X."/>
            <person name="Li L."/>
            <person name="Tang Y."/>
            <person name="Lv G."/>
            <person name="Zhou Y."/>
            <person name="Sun X."/>
            <person name="Brodelius P.E."/>
            <person name="Rose J.K.C."/>
            <person name="Tang K."/>
        </authorList>
    </citation>
    <scope>NUCLEOTIDE SEQUENCE [LARGE SCALE GENOMIC DNA]</scope>
    <source>
        <strain evidence="7">cv. Huhao1</strain>
        <tissue evidence="6">Leaf</tissue>
    </source>
</reference>
<name>A0A2U1N084_ARTAN</name>
<dbReference type="OrthoDB" id="515493at2759"/>
<keyword evidence="4" id="KW-0539">Nucleus</keyword>
<keyword evidence="5" id="KW-0175">Coiled coil</keyword>
<evidence type="ECO:0000256" key="3">
    <source>
        <dbReference type="ARBA" id="ARBA00023163"/>
    </source>
</evidence>
<gene>
    <name evidence="6" type="ORF">CTI12_AA323430</name>
</gene>
<proteinExistence type="predicted"/>
<dbReference type="SUPFAM" id="SSF47459">
    <property type="entry name" value="HLH, helix-loop-helix DNA-binding domain"/>
    <property type="match status" value="1"/>
</dbReference>
<sequence length="56" mass="6272">MTTSKFVELALILEPGKPPKIDKAAILVDAVRKLAQLRNEVQKLIDSNTEIQENIK</sequence>
<dbReference type="GO" id="GO:0005634">
    <property type="term" value="C:nucleus"/>
    <property type="evidence" value="ECO:0007669"/>
    <property type="project" value="UniProtKB-SubCell"/>
</dbReference>
<dbReference type="STRING" id="35608.A0A2U1N084"/>
<accession>A0A2U1N084</accession>
<feature type="coiled-coil region" evidence="5">
    <location>
        <begin position="27"/>
        <end position="54"/>
    </location>
</feature>
<keyword evidence="2" id="KW-0805">Transcription regulation</keyword>
<evidence type="ECO:0000256" key="4">
    <source>
        <dbReference type="ARBA" id="ARBA00023242"/>
    </source>
</evidence>
<evidence type="ECO:0000256" key="1">
    <source>
        <dbReference type="ARBA" id="ARBA00004123"/>
    </source>
</evidence>
<dbReference type="GO" id="GO:0046983">
    <property type="term" value="F:protein dimerization activity"/>
    <property type="evidence" value="ECO:0007669"/>
    <property type="project" value="InterPro"/>
</dbReference>
<dbReference type="GO" id="GO:0003700">
    <property type="term" value="F:DNA-binding transcription factor activity"/>
    <property type="evidence" value="ECO:0007669"/>
    <property type="project" value="InterPro"/>
</dbReference>
<evidence type="ECO:0000313" key="7">
    <source>
        <dbReference type="Proteomes" id="UP000245207"/>
    </source>
</evidence>
<dbReference type="PANTHER" id="PTHR46133">
    <property type="entry name" value="BHLH TRANSCRIPTION FACTOR"/>
    <property type="match status" value="1"/>
</dbReference>
<keyword evidence="7" id="KW-1185">Reference proteome</keyword>
<dbReference type="Gene3D" id="4.10.280.10">
    <property type="entry name" value="Helix-loop-helix DNA-binding domain"/>
    <property type="match status" value="1"/>
</dbReference>
<keyword evidence="3" id="KW-0804">Transcription</keyword>
<protein>
    <submittedName>
        <fullName evidence="6">BHLH1</fullName>
    </submittedName>
</protein>
<dbReference type="EMBL" id="PKPP01003949">
    <property type="protein sequence ID" value="PWA66854.1"/>
    <property type="molecule type" value="Genomic_DNA"/>
</dbReference>